<keyword evidence="3" id="KW-1185">Reference proteome</keyword>
<dbReference type="PANTHER" id="PTHR34614:SF2">
    <property type="entry name" value="TRANSPOSASE IS4-LIKE DOMAIN-CONTAINING PROTEIN"/>
    <property type="match status" value="1"/>
</dbReference>
<dbReference type="OrthoDB" id="9767746at2"/>
<reference evidence="2 3" key="1">
    <citation type="journal article" date="2019" name="Front. Microbiol.">
        <title>Thermoanaerosceptrum fracticalcis gen. nov. sp. nov., a Novel Fumarate-Fermenting Microorganism From a Deep Fractured Carbonate Aquifer of the US Great Basin.</title>
        <authorList>
            <person name="Hamilton-Brehm S.D."/>
            <person name="Stewart L.E."/>
            <person name="Zavarin M."/>
            <person name="Caldwell M."/>
            <person name="Lawson P.A."/>
            <person name="Onstott T.C."/>
            <person name="Grzymski J."/>
            <person name="Neveux I."/>
            <person name="Lollar B.S."/>
            <person name="Russell C.E."/>
            <person name="Moser D.P."/>
        </authorList>
    </citation>
    <scope>NUCLEOTIDE SEQUENCE [LARGE SCALE GENOMIC DNA]</scope>
    <source>
        <strain evidence="2 3">DRI-13</strain>
    </source>
</reference>
<evidence type="ECO:0000313" key="3">
    <source>
        <dbReference type="Proteomes" id="UP000515847"/>
    </source>
</evidence>
<proteinExistence type="predicted"/>
<dbReference type="InterPro" id="IPR047654">
    <property type="entry name" value="IS1634_transpos"/>
</dbReference>
<dbReference type="RefSeq" id="WP_034424643.1">
    <property type="nucleotide sequence ID" value="NZ_CP045798.1"/>
</dbReference>
<name>A0A7G6DYW7_THEFR</name>
<dbReference type="Pfam" id="PF01609">
    <property type="entry name" value="DDE_Tnp_1"/>
    <property type="match status" value="1"/>
</dbReference>
<dbReference type="GO" id="GO:0004803">
    <property type="term" value="F:transposase activity"/>
    <property type="evidence" value="ECO:0007669"/>
    <property type="project" value="InterPro"/>
</dbReference>
<dbReference type="Proteomes" id="UP000515847">
    <property type="component" value="Chromosome"/>
</dbReference>
<sequence>MFPRIITTKRKDRTYRYLTLVESYRENGKIKQRQVGNLGNIDLYSQEEIRRLIDKLREFLHDDPYGTTQDLTTYGDKHYGIPYVVNVFWDRLGLTEFINSLLKDRQVEVDVALCTKILVLNRLIAPKSKLGVARWVHRLYLEELEGRPLPDVHHFYRAMDYLEEMKDALERHLYLQLTDLLSLKLTLVFYDLTSSYFEGTHCPLSKHGYSREHRPDRPQINIGLLVTPEGIPIAHQVFEGNVADKTTVPDAIKVLSERFEVGECVFVGDRGMITQDNLRALKEAGFRYIVGFHKRGREVSDQLLEEYQDLSQYTPLGEEGSLLYKEIPAAKVPAEDAAENEEDYLVRYILCHNPAKVAEDQAFREQALQEAEAQLQHLKEWLEKEEPRRGRKPTAKSIMLKVADLLNRKGMARFFDIDYDGNKRLNWQRNQTAIDKESLRDGKFLLKTNSLLPADQVVTAYKNLMQAENAFREIKDFIRLRPIYHYNEHRVRAHVLICVLAYLFEQWLEVLYRRHVENEIQRAKSITDNETREKELKQLKSSYRSGRRILEELDEIKAVDQQFIDKRLYSITLPGEAQKKILGVLELPLPPKVLVKE</sequence>
<feature type="domain" description="Transposase IS4-like" evidence="1">
    <location>
        <begin position="195"/>
        <end position="503"/>
    </location>
</feature>
<evidence type="ECO:0000259" key="1">
    <source>
        <dbReference type="Pfam" id="PF01609"/>
    </source>
</evidence>
<dbReference type="KEGG" id="tfr:BR63_00990"/>
<accession>A0A7G6DYW7</accession>
<dbReference type="SUPFAM" id="SSF53098">
    <property type="entry name" value="Ribonuclease H-like"/>
    <property type="match status" value="1"/>
</dbReference>
<dbReference type="InterPro" id="IPR012337">
    <property type="entry name" value="RNaseH-like_sf"/>
</dbReference>
<dbReference type="PANTHER" id="PTHR34614">
    <property type="match status" value="1"/>
</dbReference>
<dbReference type="AlphaFoldDB" id="A0A7G6DYW7"/>
<dbReference type="GO" id="GO:0006313">
    <property type="term" value="P:DNA transposition"/>
    <property type="evidence" value="ECO:0007669"/>
    <property type="project" value="InterPro"/>
</dbReference>
<protein>
    <submittedName>
        <fullName evidence="2">IS1634 family transposase</fullName>
    </submittedName>
</protein>
<dbReference type="InterPro" id="IPR002559">
    <property type="entry name" value="Transposase_11"/>
</dbReference>
<organism evidence="2 3">
    <name type="scientific">Thermanaerosceptrum fracticalcis</name>
    <dbReference type="NCBI Taxonomy" id="1712410"/>
    <lineage>
        <taxon>Bacteria</taxon>
        <taxon>Bacillati</taxon>
        <taxon>Bacillota</taxon>
        <taxon>Clostridia</taxon>
        <taxon>Eubacteriales</taxon>
        <taxon>Peptococcaceae</taxon>
        <taxon>Thermanaerosceptrum</taxon>
    </lineage>
</organism>
<dbReference type="GO" id="GO:0003677">
    <property type="term" value="F:DNA binding"/>
    <property type="evidence" value="ECO:0007669"/>
    <property type="project" value="InterPro"/>
</dbReference>
<gene>
    <name evidence="2" type="ORF">BR63_00990</name>
</gene>
<evidence type="ECO:0000313" key="2">
    <source>
        <dbReference type="EMBL" id="QNB45021.1"/>
    </source>
</evidence>
<dbReference type="NCBIfam" id="NF033559">
    <property type="entry name" value="transpos_IS1634"/>
    <property type="match status" value="1"/>
</dbReference>
<dbReference type="EMBL" id="CP045798">
    <property type="protein sequence ID" value="QNB45021.1"/>
    <property type="molecule type" value="Genomic_DNA"/>
</dbReference>